<evidence type="ECO:0000313" key="12">
    <source>
        <dbReference type="EMBL" id="KAF2718222.1"/>
    </source>
</evidence>
<evidence type="ECO:0000259" key="11">
    <source>
        <dbReference type="PROSITE" id="PS50089"/>
    </source>
</evidence>
<evidence type="ECO:0000256" key="7">
    <source>
        <dbReference type="PROSITE-ProRule" id="PRU00175"/>
    </source>
</evidence>
<feature type="compositionally biased region" description="Polar residues" evidence="9">
    <location>
        <begin position="385"/>
        <end position="402"/>
    </location>
</feature>
<sequence>MAEQTASLRNDGGILHLEKELSCSICTDVLYQPLTLLDCLHTFCGSCLREWFSWQAASVQNSRRRVEQPYTCPSCRASVRATRPNASVTSLLDVFLNLHPDKGKSEGEKEEIRKQYKHGDNVMPRLVFGPEEEHDSDDERLLQRVRDISLAGADADATRRARRRDGSRQRAGNAGGPQDPQPLHQRRHQQQSRDMQNQAHSVEHQPSLRSLLSASEVDSQEVQEEIMQSILADGILENIDLDNLTAEQEDELTERIAQAYRRQQQQRDSSRNRSRRRDDPSPQSTTSRTRDRSRHHARTASGSNQSTQNRPRPPISRPHLFEQTSRDRSRTRSSSSHAHPRARSSSRAVTAPTQRSATDLTDRPRTESAERERRRRLSSHARSATNQGGSSAIAQPARSQGNAAIERPSSANASPWDPPEPVRVQPSVINNSEPSLLLQDATFQSSTEQTVRPVQSHSAFAPEPVQFAVRSTPSHSAFAPELVQSPPIEPSISCNRCRKAELQYDLHYHCTSCANGEFNLCLPCYREGKGCEFWFGFGYAAFVRWHRMANSQGYHTDLEPPHILNPRRYSRRPTGPAPYPERPGEVESGAAVSHPEGRLKEGAFCERCLEFSNGCYWHCGICLEGAWGYCNSCVQTGRHCMHPLTAIAHRSTMPDLAPRQQTTQPDKAIYAQPPNFPPQTFVPLPVSTDCDLCHRAISPNNTRLHCYQCSDGDYDICQDCYRGLEVSGKIPITDGMGGWRRCPQGHRMAIIGFQDAHGGASTSQQRITVRPIVGGWALKEGVDDDTRRNTNGAALNTAPLPPDGGVGLRCLAIWSYWPEQESHDELAFPRHAEITEVEDINGDWYWGAYASEKGVFPSNHVRVVRS</sequence>
<evidence type="ECO:0000256" key="9">
    <source>
        <dbReference type="SAM" id="MobiDB-lite"/>
    </source>
</evidence>
<dbReference type="EMBL" id="MU003828">
    <property type="protein sequence ID" value="KAF2718222.1"/>
    <property type="molecule type" value="Genomic_DNA"/>
</dbReference>
<comment type="caution">
    <text evidence="12">The sequence shown here is derived from an EMBL/GenBank/DDBJ whole genome shotgun (WGS) entry which is preliminary data.</text>
</comment>
<dbReference type="GO" id="GO:0006511">
    <property type="term" value="P:ubiquitin-dependent protein catabolic process"/>
    <property type="evidence" value="ECO:0007669"/>
    <property type="project" value="TreeGrafter"/>
</dbReference>
<evidence type="ECO:0008006" key="14">
    <source>
        <dbReference type="Google" id="ProtNLM"/>
    </source>
</evidence>
<gene>
    <name evidence="12" type="ORF">K431DRAFT_287848</name>
</gene>
<keyword evidence="3" id="KW-0479">Metal-binding</keyword>
<accession>A0A9P4Q564</accession>
<comment type="similarity">
    <text evidence="1">Belongs to the SH3RF family.</text>
</comment>
<evidence type="ECO:0000256" key="1">
    <source>
        <dbReference type="ARBA" id="ARBA00008649"/>
    </source>
</evidence>
<dbReference type="PANTHER" id="PTHR16079:SF4">
    <property type="entry name" value="E3 UBIQUITIN-PROTEIN LIGASE CHFR"/>
    <property type="match status" value="1"/>
</dbReference>
<dbReference type="SUPFAM" id="SSF57850">
    <property type="entry name" value="RING/U-box"/>
    <property type="match status" value="3"/>
</dbReference>
<keyword evidence="13" id="KW-1185">Reference proteome</keyword>
<dbReference type="InterPro" id="IPR001841">
    <property type="entry name" value="Znf_RING"/>
</dbReference>
<evidence type="ECO:0000256" key="3">
    <source>
        <dbReference type="ARBA" id="ARBA00022723"/>
    </source>
</evidence>
<feature type="compositionally biased region" description="Basic and acidic residues" evidence="9">
    <location>
        <begin position="360"/>
        <end position="372"/>
    </location>
</feature>
<dbReference type="InterPro" id="IPR036028">
    <property type="entry name" value="SH3-like_dom_sf"/>
</dbReference>
<dbReference type="GO" id="GO:0016567">
    <property type="term" value="P:protein ubiquitination"/>
    <property type="evidence" value="ECO:0007669"/>
    <property type="project" value="TreeGrafter"/>
</dbReference>
<dbReference type="Gene3D" id="3.30.40.10">
    <property type="entry name" value="Zinc/RING finger domain, C3HC4 (zinc finger)"/>
    <property type="match status" value="1"/>
</dbReference>
<dbReference type="PROSITE" id="PS50089">
    <property type="entry name" value="ZF_RING_2"/>
    <property type="match status" value="1"/>
</dbReference>
<dbReference type="GO" id="GO:0008270">
    <property type="term" value="F:zinc ion binding"/>
    <property type="evidence" value="ECO:0007669"/>
    <property type="project" value="UniProtKB-KW"/>
</dbReference>
<reference evidence="12" key="1">
    <citation type="journal article" date="2020" name="Stud. Mycol.">
        <title>101 Dothideomycetes genomes: a test case for predicting lifestyles and emergence of pathogens.</title>
        <authorList>
            <person name="Haridas S."/>
            <person name="Albert R."/>
            <person name="Binder M."/>
            <person name="Bloem J."/>
            <person name="Labutti K."/>
            <person name="Salamov A."/>
            <person name="Andreopoulos B."/>
            <person name="Baker S."/>
            <person name="Barry K."/>
            <person name="Bills G."/>
            <person name="Bluhm B."/>
            <person name="Cannon C."/>
            <person name="Castanera R."/>
            <person name="Culley D."/>
            <person name="Daum C."/>
            <person name="Ezra D."/>
            <person name="Gonzalez J."/>
            <person name="Henrissat B."/>
            <person name="Kuo A."/>
            <person name="Liang C."/>
            <person name="Lipzen A."/>
            <person name="Lutzoni F."/>
            <person name="Magnuson J."/>
            <person name="Mondo S."/>
            <person name="Nolan M."/>
            <person name="Ohm R."/>
            <person name="Pangilinan J."/>
            <person name="Park H.-J."/>
            <person name="Ramirez L."/>
            <person name="Alfaro M."/>
            <person name="Sun H."/>
            <person name="Tritt A."/>
            <person name="Yoshinaga Y."/>
            <person name="Zwiers L.-H."/>
            <person name="Turgeon B."/>
            <person name="Goodwin S."/>
            <person name="Spatafora J."/>
            <person name="Crous P."/>
            <person name="Grigoriev I."/>
        </authorList>
    </citation>
    <scope>NUCLEOTIDE SEQUENCE</scope>
    <source>
        <strain evidence="12">CBS 116435</strain>
    </source>
</reference>
<dbReference type="PROSITE" id="PS00518">
    <property type="entry name" value="ZF_RING_1"/>
    <property type="match status" value="1"/>
</dbReference>
<feature type="domain" description="RING-type" evidence="11">
    <location>
        <begin position="23"/>
        <end position="76"/>
    </location>
</feature>
<keyword evidence="2 8" id="KW-0728">SH3 domain</keyword>
<feature type="region of interest" description="Disordered" evidence="9">
    <location>
        <begin position="260"/>
        <end position="427"/>
    </location>
</feature>
<dbReference type="SMART" id="SM00184">
    <property type="entry name" value="RING"/>
    <property type="match status" value="1"/>
</dbReference>
<dbReference type="InterPro" id="IPR001452">
    <property type="entry name" value="SH3_domain"/>
</dbReference>
<evidence type="ECO:0000256" key="6">
    <source>
        <dbReference type="ARBA" id="ARBA00022843"/>
    </source>
</evidence>
<dbReference type="PANTHER" id="PTHR16079">
    <property type="entry name" value="UBIQUITIN LIGASE PROTEIN CHFR"/>
    <property type="match status" value="1"/>
</dbReference>
<dbReference type="Gene3D" id="3.30.60.90">
    <property type="match status" value="1"/>
</dbReference>
<protein>
    <recommendedName>
        <fullName evidence="14">RING-type domain-containing protein</fullName>
    </recommendedName>
</protein>
<dbReference type="OrthoDB" id="1305878at2759"/>
<dbReference type="InterPro" id="IPR013083">
    <property type="entry name" value="Znf_RING/FYVE/PHD"/>
</dbReference>
<feature type="compositionally biased region" description="Basic and acidic residues" evidence="9">
    <location>
        <begin position="268"/>
        <end position="280"/>
    </location>
</feature>
<evidence type="ECO:0000313" key="13">
    <source>
        <dbReference type="Proteomes" id="UP000799441"/>
    </source>
</evidence>
<name>A0A9P4Q564_9PEZI</name>
<keyword evidence="6" id="KW-0832">Ubl conjugation</keyword>
<feature type="compositionally biased region" description="Low complexity" evidence="9">
    <location>
        <begin position="169"/>
        <end position="183"/>
    </location>
</feature>
<feature type="region of interest" description="Disordered" evidence="9">
    <location>
        <begin position="565"/>
        <end position="593"/>
    </location>
</feature>
<feature type="region of interest" description="Disordered" evidence="9">
    <location>
        <begin position="99"/>
        <end position="118"/>
    </location>
</feature>
<dbReference type="InterPro" id="IPR018957">
    <property type="entry name" value="Znf_C3HC4_RING-type"/>
</dbReference>
<dbReference type="GO" id="GO:0004842">
    <property type="term" value="F:ubiquitin-protein transferase activity"/>
    <property type="evidence" value="ECO:0007669"/>
    <property type="project" value="TreeGrafter"/>
</dbReference>
<feature type="compositionally biased region" description="Basic and acidic residues" evidence="9">
    <location>
        <begin position="156"/>
        <end position="168"/>
    </location>
</feature>
<evidence type="ECO:0000259" key="10">
    <source>
        <dbReference type="PROSITE" id="PS50002"/>
    </source>
</evidence>
<dbReference type="SUPFAM" id="SSF50044">
    <property type="entry name" value="SH3-domain"/>
    <property type="match status" value="1"/>
</dbReference>
<evidence type="ECO:0000256" key="4">
    <source>
        <dbReference type="ARBA" id="ARBA00022771"/>
    </source>
</evidence>
<dbReference type="AlphaFoldDB" id="A0A9P4Q564"/>
<evidence type="ECO:0000256" key="5">
    <source>
        <dbReference type="ARBA" id="ARBA00022833"/>
    </source>
</evidence>
<dbReference type="InterPro" id="IPR052256">
    <property type="entry name" value="E3_ubiquitin-ligase_CHFR"/>
</dbReference>
<dbReference type="InterPro" id="IPR043145">
    <property type="entry name" value="Znf_ZZ_sf"/>
</dbReference>
<keyword evidence="5" id="KW-0862">Zinc</keyword>
<dbReference type="GO" id="GO:0005634">
    <property type="term" value="C:nucleus"/>
    <property type="evidence" value="ECO:0007669"/>
    <property type="project" value="TreeGrafter"/>
</dbReference>
<dbReference type="Pfam" id="PF00097">
    <property type="entry name" value="zf-C3HC4"/>
    <property type="match status" value="1"/>
</dbReference>
<feature type="domain" description="SH3" evidence="10">
    <location>
        <begin position="805"/>
        <end position="866"/>
    </location>
</feature>
<evidence type="ECO:0000256" key="8">
    <source>
        <dbReference type="PROSITE-ProRule" id="PRU00192"/>
    </source>
</evidence>
<feature type="region of interest" description="Disordered" evidence="9">
    <location>
        <begin position="153"/>
        <end position="206"/>
    </location>
</feature>
<evidence type="ECO:0000256" key="2">
    <source>
        <dbReference type="ARBA" id="ARBA00022443"/>
    </source>
</evidence>
<dbReference type="Proteomes" id="UP000799441">
    <property type="component" value="Unassembled WGS sequence"/>
</dbReference>
<organism evidence="12 13">
    <name type="scientific">Polychaeton citri CBS 116435</name>
    <dbReference type="NCBI Taxonomy" id="1314669"/>
    <lineage>
        <taxon>Eukaryota</taxon>
        <taxon>Fungi</taxon>
        <taxon>Dikarya</taxon>
        <taxon>Ascomycota</taxon>
        <taxon>Pezizomycotina</taxon>
        <taxon>Dothideomycetes</taxon>
        <taxon>Dothideomycetidae</taxon>
        <taxon>Capnodiales</taxon>
        <taxon>Capnodiaceae</taxon>
        <taxon>Polychaeton</taxon>
    </lineage>
</organism>
<dbReference type="SMART" id="SM00326">
    <property type="entry name" value="SH3"/>
    <property type="match status" value="1"/>
</dbReference>
<keyword evidence="4 7" id="KW-0863">Zinc-finger</keyword>
<dbReference type="Gene3D" id="2.30.30.40">
    <property type="entry name" value="SH3 Domains"/>
    <property type="match status" value="1"/>
</dbReference>
<dbReference type="InterPro" id="IPR017907">
    <property type="entry name" value="Znf_RING_CS"/>
</dbReference>
<dbReference type="PROSITE" id="PS50002">
    <property type="entry name" value="SH3"/>
    <property type="match status" value="1"/>
</dbReference>
<proteinExistence type="inferred from homology"/>